<evidence type="ECO:0000256" key="2">
    <source>
        <dbReference type="ARBA" id="ARBA00023235"/>
    </source>
</evidence>
<dbReference type="SUPFAM" id="SSF54506">
    <property type="entry name" value="Diaminopimelate epimerase-like"/>
    <property type="match status" value="1"/>
</dbReference>
<dbReference type="PANTHER" id="PTHR13774:SF39">
    <property type="entry name" value="BIOSYNTHESIS PROTEIN, PUTATIVE-RELATED"/>
    <property type="match status" value="1"/>
</dbReference>
<dbReference type="Proteomes" id="UP000321635">
    <property type="component" value="Unassembled WGS sequence"/>
</dbReference>
<dbReference type="InterPro" id="IPR003719">
    <property type="entry name" value="Phenazine_PhzF-like"/>
</dbReference>
<sequence>MKSGISMKIVNVFTDGHGGGNPAPIAMDASSLSDAEMQNIAKEFGLESGFILPPPPGSLCDFEIRYFVPNHEMAMCGHVTVGALWLLHKDGKLPRQRAKIWTKSGIVCGRLAEGVGAEAQFEITQPLGKIDALPNPADSEAEILDVLQISKKDLAPFPVQNAATSRVKTLIPLKSTAILDALQPDFTRVEGLCERIDSTGLYPYAPHDRARQIYDARQFPKNSGYPEDAATGIAASALAFGLLENQLVDASDRPITIRQGRAMKRPSKIDIRFTLGDPGISGCWLSGRVEIAGGR</sequence>
<organism evidence="4 5">
    <name type="scientific">Acetobacter nitrogenifigens DSM 23921 = NBRC 105050</name>
    <dbReference type="NCBI Taxonomy" id="1120919"/>
    <lineage>
        <taxon>Bacteria</taxon>
        <taxon>Pseudomonadati</taxon>
        <taxon>Pseudomonadota</taxon>
        <taxon>Alphaproteobacteria</taxon>
        <taxon>Acetobacterales</taxon>
        <taxon>Acetobacteraceae</taxon>
        <taxon>Acetobacter</taxon>
    </lineage>
</organism>
<dbReference type="NCBIfam" id="TIGR00654">
    <property type="entry name" value="PhzF_family"/>
    <property type="match status" value="1"/>
</dbReference>
<dbReference type="OrthoDB" id="9788221at2"/>
<dbReference type="Gene3D" id="3.10.310.10">
    <property type="entry name" value="Diaminopimelate Epimerase, Chain A, domain 1"/>
    <property type="match status" value="2"/>
</dbReference>
<accession>A0A511XBR3</accession>
<keyword evidence="5" id="KW-1185">Reference proteome</keyword>
<evidence type="ECO:0000313" key="5">
    <source>
        <dbReference type="Proteomes" id="UP000321635"/>
    </source>
</evidence>
<evidence type="ECO:0000256" key="1">
    <source>
        <dbReference type="ARBA" id="ARBA00008270"/>
    </source>
</evidence>
<evidence type="ECO:0000256" key="3">
    <source>
        <dbReference type="PIRSR" id="PIRSR016184-1"/>
    </source>
</evidence>
<gene>
    <name evidence="4" type="ORF">ANI02nite_22970</name>
</gene>
<dbReference type="PANTHER" id="PTHR13774">
    <property type="entry name" value="PHENAZINE BIOSYNTHESIS PROTEIN"/>
    <property type="match status" value="1"/>
</dbReference>
<dbReference type="PIRSF" id="PIRSF016184">
    <property type="entry name" value="PhzC_PhzF"/>
    <property type="match status" value="1"/>
</dbReference>
<evidence type="ECO:0000313" key="4">
    <source>
        <dbReference type="EMBL" id="GEN60413.1"/>
    </source>
</evidence>
<name>A0A511XBR3_9PROT</name>
<keyword evidence="2" id="KW-0413">Isomerase</keyword>
<comment type="similarity">
    <text evidence="1">Belongs to the PhzF family.</text>
</comment>
<dbReference type="EMBL" id="BJYF01000018">
    <property type="protein sequence ID" value="GEN60413.1"/>
    <property type="molecule type" value="Genomic_DNA"/>
</dbReference>
<feature type="active site" evidence="3">
    <location>
        <position position="47"/>
    </location>
</feature>
<dbReference type="Pfam" id="PF02567">
    <property type="entry name" value="PhzC-PhzF"/>
    <property type="match status" value="1"/>
</dbReference>
<dbReference type="GO" id="GO:0016853">
    <property type="term" value="F:isomerase activity"/>
    <property type="evidence" value="ECO:0007669"/>
    <property type="project" value="UniProtKB-KW"/>
</dbReference>
<comment type="caution">
    <text evidence="4">The sequence shown here is derived from an EMBL/GenBank/DDBJ whole genome shotgun (WGS) entry which is preliminary data.</text>
</comment>
<proteinExistence type="inferred from homology"/>
<protein>
    <submittedName>
        <fullName evidence="4">Oxidoreductase</fullName>
    </submittedName>
</protein>
<dbReference type="RefSeq" id="WP_026398077.1">
    <property type="nucleotide sequence ID" value="NZ_BAPG01000007.1"/>
</dbReference>
<dbReference type="STRING" id="1120919.GCA_000429165_02385"/>
<dbReference type="AlphaFoldDB" id="A0A511XBR3"/>
<dbReference type="GO" id="GO:0005737">
    <property type="term" value="C:cytoplasm"/>
    <property type="evidence" value="ECO:0007669"/>
    <property type="project" value="TreeGrafter"/>
</dbReference>
<reference evidence="4 5" key="1">
    <citation type="submission" date="2019-07" db="EMBL/GenBank/DDBJ databases">
        <title>Whole genome shotgun sequence of Acetobacter nitrogenifigens NBRC 105050.</title>
        <authorList>
            <person name="Hosoyama A."/>
            <person name="Uohara A."/>
            <person name="Ohji S."/>
            <person name="Ichikawa N."/>
        </authorList>
    </citation>
    <scope>NUCLEOTIDE SEQUENCE [LARGE SCALE GENOMIC DNA]</scope>
    <source>
        <strain evidence="4 5">NBRC 105050</strain>
    </source>
</reference>